<dbReference type="Pfam" id="PF25917">
    <property type="entry name" value="BSH_RND"/>
    <property type="match status" value="1"/>
</dbReference>
<reference evidence="14 15" key="1">
    <citation type="submission" date="2024-11" db="EMBL/GenBank/DDBJ databases">
        <authorList>
            <person name="Kaparullina E.N."/>
            <person name="Delegan Y.A."/>
            <person name="Doronina N.V."/>
        </authorList>
    </citation>
    <scope>NUCLEOTIDE SEQUENCE [LARGE SCALE GENOMIC DNA]</scope>
    <source>
        <strain evidence="14 15">7sh_L</strain>
    </source>
</reference>
<feature type="transmembrane region" description="Helical" evidence="9">
    <location>
        <begin position="12"/>
        <end position="30"/>
    </location>
</feature>
<feature type="region of interest" description="Disordered" evidence="8">
    <location>
        <begin position="416"/>
        <end position="456"/>
    </location>
</feature>
<feature type="domain" description="Multidrug resistance protein MdtA-like C-terminal permuted SH3" evidence="13">
    <location>
        <begin position="343"/>
        <end position="403"/>
    </location>
</feature>
<evidence type="ECO:0000256" key="3">
    <source>
        <dbReference type="ARBA" id="ARBA00022448"/>
    </source>
</evidence>
<protein>
    <submittedName>
        <fullName evidence="14">MdtA/MuxA family multidrug efflux RND transporter periplasmic adaptor subunit</fullName>
    </submittedName>
</protein>
<evidence type="ECO:0000256" key="1">
    <source>
        <dbReference type="ARBA" id="ARBA00004236"/>
    </source>
</evidence>
<dbReference type="Gene3D" id="1.10.287.470">
    <property type="entry name" value="Helix hairpin bin"/>
    <property type="match status" value="1"/>
</dbReference>
<comment type="subcellular location">
    <subcellularLocation>
        <location evidence="1">Cell membrane</location>
    </subcellularLocation>
</comment>
<evidence type="ECO:0000256" key="6">
    <source>
        <dbReference type="ARBA" id="ARBA00023136"/>
    </source>
</evidence>
<accession>A0ABW8GK77</accession>
<evidence type="ECO:0000256" key="2">
    <source>
        <dbReference type="ARBA" id="ARBA00009477"/>
    </source>
</evidence>
<dbReference type="InterPro" id="IPR058626">
    <property type="entry name" value="MdtA-like_b-barrel"/>
</dbReference>
<dbReference type="Pfam" id="PF25876">
    <property type="entry name" value="HH_MFP_RND"/>
    <property type="match status" value="1"/>
</dbReference>
<evidence type="ECO:0000259" key="10">
    <source>
        <dbReference type="Pfam" id="PF25876"/>
    </source>
</evidence>
<organism evidence="14 15">
    <name type="scientific">Methylobacillus methanolivorans</name>
    <dbReference type="NCBI Taxonomy" id="1848927"/>
    <lineage>
        <taxon>Bacteria</taxon>
        <taxon>Pseudomonadati</taxon>
        <taxon>Pseudomonadota</taxon>
        <taxon>Betaproteobacteria</taxon>
        <taxon>Nitrosomonadales</taxon>
        <taxon>Methylophilaceae</taxon>
        <taxon>Methylobacillus</taxon>
    </lineage>
</organism>
<dbReference type="InterPro" id="IPR058627">
    <property type="entry name" value="MdtA-like_C"/>
</dbReference>
<keyword evidence="9" id="KW-1133">Transmembrane helix</keyword>
<evidence type="ECO:0000313" key="14">
    <source>
        <dbReference type="EMBL" id="MFJ5445784.1"/>
    </source>
</evidence>
<keyword evidence="15" id="KW-1185">Reference proteome</keyword>
<dbReference type="RefSeq" id="WP_400880572.1">
    <property type="nucleotide sequence ID" value="NZ_JBIWXY010000001.1"/>
</dbReference>
<feature type="compositionally biased region" description="Gly residues" evidence="8">
    <location>
        <begin position="423"/>
        <end position="456"/>
    </location>
</feature>
<gene>
    <name evidence="14" type="ORF">ACIKP9_06035</name>
</gene>
<proteinExistence type="inferred from homology"/>
<feature type="compositionally biased region" description="Low complexity" evidence="8">
    <location>
        <begin position="39"/>
        <end position="48"/>
    </location>
</feature>
<feature type="coiled-coil region" evidence="7">
    <location>
        <begin position="148"/>
        <end position="220"/>
    </location>
</feature>
<evidence type="ECO:0000256" key="4">
    <source>
        <dbReference type="ARBA" id="ARBA00022475"/>
    </source>
</evidence>
<dbReference type="InterPro" id="IPR058625">
    <property type="entry name" value="MdtA-like_BSH"/>
</dbReference>
<dbReference type="Gene3D" id="2.40.420.20">
    <property type="match status" value="1"/>
</dbReference>
<feature type="domain" description="Multidrug resistance protein MdtA-like alpha-helical hairpin" evidence="10">
    <location>
        <begin position="148"/>
        <end position="217"/>
    </location>
</feature>
<sequence length="456" mass="48589">MSRPLLKTLRPWLILLIVLAAVAYALWKYVPLNSSANQGPPGMGQSMPPGGPGGPGGGASRPRPSGGFPGGGHRGMFGESMLVSVGQVVQAPLTVQLDAVGTVTSLNTVNVTARVEGQLSRILFTEGQEVKQGDVLAEIDPRPYQAALKQAEGVVSQYRAQLKNAEIDLARYQELKDEDSIAVQTLDTQAALVRQYQGNLDNALGQLEAAKLNLEFTQVRAPISGRIGLRQVDVGNQVAVNATTPITVLTQTRPISVVFSLPEQQLSTVRRQLKQNPDKLVVEALDRQRQVRLAMGKVASIDNQIDVTTGTFKLRARFDNGDDSLYPNQFVNVRLHAAEVAKALLIPSGALQRDDQGTYVYVIGAEKTVAKQRVTVGISQAEQVEIRQGLNAGQRIVIDGVDRLSDGMTVRVAGEDDAQPAAGRGGEGRQGGAWQQGGQGRGGDGASMGQGRGPRS</sequence>
<dbReference type="PANTHER" id="PTHR30469">
    <property type="entry name" value="MULTIDRUG RESISTANCE PROTEIN MDTA"/>
    <property type="match status" value="1"/>
</dbReference>
<dbReference type="PANTHER" id="PTHR30469:SF12">
    <property type="entry name" value="MULTIDRUG RESISTANCE PROTEIN MDTA"/>
    <property type="match status" value="1"/>
</dbReference>
<evidence type="ECO:0000256" key="8">
    <source>
        <dbReference type="SAM" id="MobiDB-lite"/>
    </source>
</evidence>
<name>A0ABW8GK77_9PROT</name>
<evidence type="ECO:0000256" key="7">
    <source>
        <dbReference type="SAM" id="Coils"/>
    </source>
</evidence>
<dbReference type="Pfam" id="PF25944">
    <property type="entry name" value="Beta-barrel_RND"/>
    <property type="match status" value="1"/>
</dbReference>
<dbReference type="InterPro" id="IPR058624">
    <property type="entry name" value="MdtA-like_HH"/>
</dbReference>
<feature type="domain" description="Multidrug resistance protein MdtA-like beta-barrel" evidence="12">
    <location>
        <begin position="254"/>
        <end position="337"/>
    </location>
</feature>
<evidence type="ECO:0000259" key="11">
    <source>
        <dbReference type="Pfam" id="PF25917"/>
    </source>
</evidence>
<dbReference type="EMBL" id="JBIWXY010000001">
    <property type="protein sequence ID" value="MFJ5445784.1"/>
    <property type="molecule type" value="Genomic_DNA"/>
</dbReference>
<evidence type="ECO:0000313" key="15">
    <source>
        <dbReference type="Proteomes" id="UP001617669"/>
    </source>
</evidence>
<feature type="region of interest" description="Disordered" evidence="8">
    <location>
        <begin position="39"/>
        <end position="73"/>
    </location>
</feature>
<evidence type="ECO:0000259" key="12">
    <source>
        <dbReference type="Pfam" id="PF25944"/>
    </source>
</evidence>
<dbReference type="Pfam" id="PF25967">
    <property type="entry name" value="RND-MFP_C"/>
    <property type="match status" value="1"/>
</dbReference>
<keyword evidence="6 9" id="KW-0472">Membrane</keyword>
<feature type="domain" description="Multidrug resistance protein MdtA-like barrel-sandwich hybrid" evidence="11">
    <location>
        <begin position="107"/>
        <end position="249"/>
    </location>
</feature>
<keyword evidence="3" id="KW-0813">Transport</keyword>
<evidence type="ECO:0000259" key="13">
    <source>
        <dbReference type="Pfam" id="PF25967"/>
    </source>
</evidence>
<keyword evidence="9" id="KW-0812">Transmembrane</keyword>
<comment type="similarity">
    <text evidence="2">Belongs to the membrane fusion protein (MFP) (TC 8.A.1) family.</text>
</comment>
<dbReference type="InterPro" id="IPR006143">
    <property type="entry name" value="RND_pump_MFP"/>
</dbReference>
<dbReference type="NCBIfam" id="TIGR01730">
    <property type="entry name" value="RND_mfp"/>
    <property type="match status" value="1"/>
</dbReference>
<keyword evidence="4" id="KW-1003">Cell membrane</keyword>
<dbReference type="NCBIfam" id="NF008589">
    <property type="entry name" value="PRK11556.1"/>
    <property type="match status" value="1"/>
</dbReference>
<dbReference type="SUPFAM" id="SSF111369">
    <property type="entry name" value="HlyD-like secretion proteins"/>
    <property type="match status" value="1"/>
</dbReference>
<dbReference type="Proteomes" id="UP001617669">
    <property type="component" value="Unassembled WGS sequence"/>
</dbReference>
<keyword evidence="7" id="KW-0175">Coiled coil</keyword>
<comment type="caution">
    <text evidence="14">The sequence shown here is derived from an EMBL/GenBank/DDBJ whole genome shotgun (WGS) entry which is preliminary data.</text>
</comment>
<evidence type="ECO:0000256" key="5">
    <source>
        <dbReference type="ARBA" id="ARBA00022519"/>
    </source>
</evidence>
<dbReference type="Gene3D" id="2.40.50.100">
    <property type="match status" value="1"/>
</dbReference>
<dbReference type="Gene3D" id="2.40.30.170">
    <property type="match status" value="1"/>
</dbReference>
<evidence type="ECO:0000256" key="9">
    <source>
        <dbReference type="SAM" id="Phobius"/>
    </source>
</evidence>
<keyword evidence="5" id="KW-0997">Cell inner membrane</keyword>